<evidence type="ECO:0000313" key="2">
    <source>
        <dbReference type="EMBL" id="AWK70925.1"/>
    </source>
</evidence>
<feature type="region of interest" description="Disordered" evidence="1">
    <location>
        <begin position="84"/>
        <end position="105"/>
    </location>
</feature>
<proteinExistence type="predicted"/>
<name>A0A2S2BQP0_9NOCA</name>
<dbReference type="Pfam" id="PF11066">
    <property type="entry name" value="DUF2867"/>
    <property type="match status" value="1"/>
</dbReference>
<protein>
    <recommendedName>
        <fullName evidence="4">DUF2867 domain-containing protein</fullName>
    </recommendedName>
</protein>
<dbReference type="KEGG" id="roz:CBI38_04420"/>
<evidence type="ECO:0000256" key="1">
    <source>
        <dbReference type="SAM" id="MobiDB-lite"/>
    </source>
</evidence>
<dbReference type="Proteomes" id="UP000245711">
    <property type="component" value="Chromosome"/>
</dbReference>
<keyword evidence="3" id="KW-1185">Reference proteome</keyword>
<dbReference type="OrthoDB" id="4551029at2"/>
<evidence type="ECO:0008006" key="4">
    <source>
        <dbReference type="Google" id="ProtNLM"/>
    </source>
</evidence>
<accession>A0A2S2BQP0</accession>
<organism evidence="2 3">
    <name type="scientific">Rhodococcus oxybenzonivorans</name>
    <dbReference type="NCBI Taxonomy" id="1990687"/>
    <lineage>
        <taxon>Bacteria</taxon>
        <taxon>Bacillati</taxon>
        <taxon>Actinomycetota</taxon>
        <taxon>Actinomycetes</taxon>
        <taxon>Mycobacteriales</taxon>
        <taxon>Nocardiaceae</taxon>
        <taxon>Rhodococcus</taxon>
    </lineage>
</organism>
<dbReference type="EMBL" id="CP021354">
    <property type="protein sequence ID" value="AWK70925.1"/>
    <property type="molecule type" value="Genomic_DNA"/>
</dbReference>
<sequence length="197" mass="22321">MRLPKSAHTSQPWRIHEFTRDFRLEDVWALPTPGGPDDFPRLVQVITAFDPMRRGPWPMRLLFAIRFELGKVFGIDDQDAGSRVPAPTLADRLPDDLRASPAGPGSDTLPFTSLYQLDDEWALEAVNRTVHGILHVGWVPDEVGGFRGQMAILVKRNGKLGAAYMAAIKPFRHVIVYPLMLREFGRAWRASTERRHN</sequence>
<dbReference type="RefSeq" id="WP_109326739.1">
    <property type="nucleotide sequence ID" value="NZ_CP021354.1"/>
</dbReference>
<reference evidence="2 3" key="1">
    <citation type="submission" date="2017-05" db="EMBL/GenBank/DDBJ databases">
        <title>Isolation of Rhodococcus sp. S2-17 biodegrading of BP-3.</title>
        <authorList>
            <person name="Lee Y."/>
            <person name="Kim K.H."/>
            <person name="Chun B.H."/>
            <person name="Jung H.S."/>
            <person name="Jeon C.O."/>
        </authorList>
    </citation>
    <scope>NUCLEOTIDE SEQUENCE [LARGE SCALE GENOMIC DNA]</scope>
    <source>
        <strain evidence="2 3">S2-17</strain>
    </source>
</reference>
<dbReference type="AlphaFoldDB" id="A0A2S2BQP0"/>
<gene>
    <name evidence="2" type="ORF">CBI38_04420</name>
</gene>
<evidence type="ECO:0000313" key="3">
    <source>
        <dbReference type="Proteomes" id="UP000245711"/>
    </source>
</evidence>
<dbReference type="InterPro" id="IPR021295">
    <property type="entry name" value="DUF2867"/>
</dbReference>